<name>A0A2W7SBT7_9BACT</name>
<sequence length="77" mass="9027">MEQPVREKRRKNFIILSSVRDIFMALLYIGMAIILFGGKHWEIPQIIALGDVFCYFLGSVCLLYGGFRMYRGIKKMY</sequence>
<keyword evidence="3" id="KW-1185">Reference proteome</keyword>
<dbReference type="AlphaFoldDB" id="A0A2W7SBT7"/>
<dbReference type="Proteomes" id="UP000249720">
    <property type="component" value="Unassembled WGS sequence"/>
</dbReference>
<feature type="transmembrane region" description="Helical" evidence="1">
    <location>
        <begin position="43"/>
        <end position="67"/>
    </location>
</feature>
<evidence type="ECO:0008006" key="4">
    <source>
        <dbReference type="Google" id="ProtNLM"/>
    </source>
</evidence>
<accession>A0A2W7SBT7</accession>
<evidence type="ECO:0000256" key="1">
    <source>
        <dbReference type="SAM" id="Phobius"/>
    </source>
</evidence>
<evidence type="ECO:0000313" key="2">
    <source>
        <dbReference type="EMBL" id="PZX64509.1"/>
    </source>
</evidence>
<feature type="transmembrane region" description="Helical" evidence="1">
    <location>
        <begin position="12"/>
        <end position="37"/>
    </location>
</feature>
<protein>
    <recommendedName>
        <fullName evidence="4">YrhK-like protein</fullName>
    </recommendedName>
</protein>
<proteinExistence type="predicted"/>
<evidence type="ECO:0000313" key="3">
    <source>
        <dbReference type="Proteomes" id="UP000249720"/>
    </source>
</evidence>
<dbReference type="EMBL" id="QKZV01000002">
    <property type="protein sequence ID" value="PZX64509.1"/>
    <property type="molecule type" value="Genomic_DNA"/>
</dbReference>
<reference evidence="2 3" key="1">
    <citation type="submission" date="2018-06" db="EMBL/GenBank/DDBJ databases">
        <title>Genomic Encyclopedia of Archaeal and Bacterial Type Strains, Phase II (KMG-II): from individual species to whole genera.</title>
        <authorList>
            <person name="Goeker M."/>
        </authorList>
    </citation>
    <scope>NUCLEOTIDE SEQUENCE [LARGE SCALE GENOMIC DNA]</scope>
    <source>
        <strain evidence="2 3">DSM 23241</strain>
    </source>
</reference>
<dbReference type="RefSeq" id="WP_111293680.1">
    <property type="nucleotide sequence ID" value="NZ_QKZV01000002.1"/>
</dbReference>
<dbReference type="OrthoDB" id="676313at2"/>
<keyword evidence="1" id="KW-1133">Transmembrane helix</keyword>
<keyword evidence="1" id="KW-0812">Transmembrane</keyword>
<gene>
    <name evidence="2" type="ORF">LX80_00705</name>
</gene>
<comment type="caution">
    <text evidence="2">The sequence shown here is derived from an EMBL/GenBank/DDBJ whole genome shotgun (WGS) entry which is preliminary data.</text>
</comment>
<keyword evidence="1" id="KW-0472">Membrane</keyword>
<organism evidence="2 3">
    <name type="scientific">Hydrotalea sandarakina</name>
    <dbReference type="NCBI Taxonomy" id="1004304"/>
    <lineage>
        <taxon>Bacteria</taxon>
        <taxon>Pseudomonadati</taxon>
        <taxon>Bacteroidota</taxon>
        <taxon>Chitinophagia</taxon>
        <taxon>Chitinophagales</taxon>
        <taxon>Chitinophagaceae</taxon>
        <taxon>Hydrotalea</taxon>
    </lineage>
</organism>